<accession>A0ACA9MR55</accession>
<protein>
    <submittedName>
        <fullName evidence="1">14986_t:CDS:1</fullName>
    </submittedName>
</protein>
<dbReference type="Proteomes" id="UP000789702">
    <property type="component" value="Unassembled WGS sequence"/>
</dbReference>
<keyword evidence="2" id="KW-1185">Reference proteome</keyword>
<dbReference type="EMBL" id="CAJVPU010010613">
    <property type="protein sequence ID" value="CAG8607255.1"/>
    <property type="molecule type" value="Genomic_DNA"/>
</dbReference>
<proteinExistence type="predicted"/>
<sequence>MYLETAKVPDNLDRELRPLKVGEPFDRVGIDIVDPFKDISENNNSYIVIATEYLTNCSRTLLLDQDYSFCNKIVDALCEIIAIRYKLSAVYYLQTNRLTEKFNKTLCLTLAKLTNIKKAQEKQKGYYDKSLKPIKFKIEDQVLLYELAKEK</sequence>
<feature type="non-terminal residue" evidence="1">
    <location>
        <position position="151"/>
    </location>
</feature>
<comment type="caution">
    <text evidence="1">The sequence shown here is derived from an EMBL/GenBank/DDBJ whole genome shotgun (WGS) entry which is preliminary data.</text>
</comment>
<organism evidence="1 2">
    <name type="scientific">Dentiscutata heterogama</name>
    <dbReference type="NCBI Taxonomy" id="1316150"/>
    <lineage>
        <taxon>Eukaryota</taxon>
        <taxon>Fungi</taxon>
        <taxon>Fungi incertae sedis</taxon>
        <taxon>Mucoromycota</taxon>
        <taxon>Glomeromycotina</taxon>
        <taxon>Glomeromycetes</taxon>
        <taxon>Diversisporales</taxon>
        <taxon>Gigasporaceae</taxon>
        <taxon>Dentiscutata</taxon>
    </lineage>
</organism>
<gene>
    <name evidence="1" type="ORF">DHETER_LOCUS7488</name>
</gene>
<name>A0ACA9MR55_9GLOM</name>
<evidence type="ECO:0000313" key="1">
    <source>
        <dbReference type="EMBL" id="CAG8607255.1"/>
    </source>
</evidence>
<reference evidence="1" key="1">
    <citation type="submission" date="2021-06" db="EMBL/GenBank/DDBJ databases">
        <authorList>
            <person name="Kallberg Y."/>
            <person name="Tangrot J."/>
            <person name="Rosling A."/>
        </authorList>
    </citation>
    <scope>NUCLEOTIDE SEQUENCE</scope>
    <source>
        <strain evidence="1">IL203A</strain>
    </source>
</reference>
<evidence type="ECO:0000313" key="2">
    <source>
        <dbReference type="Proteomes" id="UP000789702"/>
    </source>
</evidence>